<evidence type="ECO:0000313" key="4">
    <source>
        <dbReference type="EnsemblProtists" id="EKX36039"/>
    </source>
</evidence>
<dbReference type="RefSeq" id="XP_005823019.1">
    <property type="nucleotide sequence ID" value="XM_005822962.1"/>
</dbReference>
<feature type="transmembrane region" description="Helical" evidence="2">
    <location>
        <begin position="123"/>
        <end position="145"/>
    </location>
</feature>
<dbReference type="EnsemblProtists" id="EKX36039">
    <property type="protein sequence ID" value="EKX36039"/>
    <property type="gene ID" value="GUITHDRAFT_117828"/>
</dbReference>
<reference evidence="4" key="3">
    <citation type="submission" date="2016-03" db="UniProtKB">
        <authorList>
            <consortium name="EnsemblProtists"/>
        </authorList>
    </citation>
    <scope>IDENTIFICATION</scope>
</reference>
<accession>L1IJD3</accession>
<dbReference type="Proteomes" id="UP000011087">
    <property type="component" value="Unassembled WGS sequence"/>
</dbReference>
<dbReference type="PaxDb" id="55529-EKX36039"/>
<feature type="transmembrane region" description="Helical" evidence="2">
    <location>
        <begin position="371"/>
        <end position="390"/>
    </location>
</feature>
<evidence type="ECO:0000313" key="5">
    <source>
        <dbReference type="Proteomes" id="UP000011087"/>
    </source>
</evidence>
<dbReference type="EMBL" id="JH993080">
    <property type="protein sequence ID" value="EKX36039.1"/>
    <property type="molecule type" value="Genomic_DNA"/>
</dbReference>
<evidence type="ECO:0000256" key="2">
    <source>
        <dbReference type="SAM" id="Phobius"/>
    </source>
</evidence>
<sequence>MNGTRNTIYPLDDSPDASHTAENRRPITELCKDQGIPGAPIALPPLNSGGQQDIADLSNFVSSTLNRYNLMTSACISALARTELSLEDCMQREVFHLKSTPSDSIFFTAKPFSSGLSKAPLRAYIFLCTLSFAISAIMLCQGVVYPLVGYEGQSFNCSRPRFWRRMASDEFQLEVESFGIAWGDGPRLYEKSTTLHSFTTASTSFSVETYGEPMKFNGIYFILKEPFQGEPYIWSEFTLHYTRDNITFTKQSWRGWIDIIDSARRIALFRWGPVTTVNMDFFLWIFCYTIVAILFTFSIVFILIQKEHYVKPLVLAGIVVLMIISICDVPVRATTWHMENNVDDIVSIVLQGLMGALLFILFLAIWAEKNLLLSIMLYGCCNIASSAATYKGKGSFDVLALLGYGILPCCFVLYNVIRMRLLTTSAHRLMNEDLVKYNDVFLSMIEGSSSSDLTDLENTSIKIHQEISTTSKQARQMLNVKNVHEVAKQLKLPNAKAVEGRLKSFLSQQLRLGSKNGEEFVPLTNLDFLYTQACMVYPLMREVVLGWAKASGGALSHGAHEIEDLEEHMSNSSEHLLAQRLKAPSRAIEKVIRCYGGDASFLLDICRESIVFSDTASLVKCLQIIHADSNVRICRIKNRYSSSFNAYETGGYRDVALNLQLKTGDAELLGVDHHTFELLLIHEHFYAIKDKDGHERYVRWRNMRGR</sequence>
<feature type="region of interest" description="Disordered" evidence="1">
    <location>
        <begin position="1"/>
        <end position="21"/>
    </location>
</feature>
<keyword evidence="2" id="KW-0812">Transmembrane</keyword>
<evidence type="ECO:0000256" key="1">
    <source>
        <dbReference type="SAM" id="MobiDB-lite"/>
    </source>
</evidence>
<reference evidence="5" key="2">
    <citation type="submission" date="2012-11" db="EMBL/GenBank/DDBJ databases">
        <authorList>
            <person name="Kuo A."/>
            <person name="Curtis B.A."/>
            <person name="Tanifuji G."/>
            <person name="Burki F."/>
            <person name="Gruber A."/>
            <person name="Irimia M."/>
            <person name="Maruyama S."/>
            <person name="Arias M.C."/>
            <person name="Ball S.G."/>
            <person name="Gile G.H."/>
            <person name="Hirakawa Y."/>
            <person name="Hopkins J.F."/>
            <person name="Rensing S.A."/>
            <person name="Schmutz J."/>
            <person name="Symeonidi A."/>
            <person name="Elias M."/>
            <person name="Eveleigh R.J."/>
            <person name="Herman E.K."/>
            <person name="Klute M.J."/>
            <person name="Nakayama T."/>
            <person name="Obornik M."/>
            <person name="Reyes-Prieto A."/>
            <person name="Armbrust E.V."/>
            <person name="Aves S.J."/>
            <person name="Beiko R.G."/>
            <person name="Coutinho P."/>
            <person name="Dacks J.B."/>
            <person name="Durnford D.G."/>
            <person name="Fast N.M."/>
            <person name="Green B.R."/>
            <person name="Grisdale C."/>
            <person name="Hempe F."/>
            <person name="Henrissat B."/>
            <person name="Hoppner M.P."/>
            <person name="Ishida K.-I."/>
            <person name="Kim E."/>
            <person name="Koreny L."/>
            <person name="Kroth P.G."/>
            <person name="Liu Y."/>
            <person name="Malik S.-B."/>
            <person name="Maier U.G."/>
            <person name="McRose D."/>
            <person name="Mock T."/>
            <person name="Neilson J.A."/>
            <person name="Onodera N.T."/>
            <person name="Poole A.M."/>
            <person name="Pritham E.J."/>
            <person name="Richards T.A."/>
            <person name="Rocap G."/>
            <person name="Roy S.W."/>
            <person name="Sarai C."/>
            <person name="Schaack S."/>
            <person name="Shirato S."/>
            <person name="Slamovits C.H."/>
            <person name="Spencer D.F."/>
            <person name="Suzuki S."/>
            <person name="Worden A.Z."/>
            <person name="Zauner S."/>
            <person name="Barry K."/>
            <person name="Bell C."/>
            <person name="Bharti A.K."/>
            <person name="Crow J.A."/>
            <person name="Grimwood J."/>
            <person name="Kramer R."/>
            <person name="Lindquist E."/>
            <person name="Lucas S."/>
            <person name="Salamov A."/>
            <person name="McFadden G.I."/>
            <person name="Lane C.E."/>
            <person name="Keeling P.J."/>
            <person name="Gray M.W."/>
            <person name="Grigoriev I.V."/>
            <person name="Archibald J.M."/>
        </authorList>
    </citation>
    <scope>NUCLEOTIDE SEQUENCE</scope>
    <source>
        <strain evidence="5">CCMP2712</strain>
    </source>
</reference>
<dbReference type="KEGG" id="gtt:GUITHDRAFT_117828"/>
<gene>
    <name evidence="3" type="ORF">GUITHDRAFT_117828</name>
</gene>
<dbReference type="OrthoDB" id="203657at2759"/>
<dbReference type="HOGENOM" id="CLU_391021_0_0_1"/>
<feature type="transmembrane region" description="Helical" evidence="2">
    <location>
        <begin position="396"/>
        <end position="417"/>
    </location>
</feature>
<feature type="transmembrane region" description="Helical" evidence="2">
    <location>
        <begin position="313"/>
        <end position="333"/>
    </location>
</feature>
<keyword evidence="2" id="KW-1133">Transmembrane helix</keyword>
<feature type="transmembrane region" description="Helical" evidence="2">
    <location>
        <begin position="345"/>
        <end position="364"/>
    </location>
</feature>
<evidence type="ECO:0000313" key="3">
    <source>
        <dbReference type="EMBL" id="EKX36039.1"/>
    </source>
</evidence>
<name>L1IJD3_GUITC</name>
<proteinExistence type="predicted"/>
<reference evidence="3 5" key="1">
    <citation type="journal article" date="2012" name="Nature">
        <title>Algal genomes reveal evolutionary mosaicism and the fate of nucleomorphs.</title>
        <authorList>
            <consortium name="DOE Joint Genome Institute"/>
            <person name="Curtis B.A."/>
            <person name="Tanifuji G."/>
            <person name="Burki F."/>
            <person name="Gruber A."/>
            <person name="Irimia M."/>
            <person name="Maruyama S."/>
            <person name="Arias M.C."/>
            <person name="Ball S.G."/>
            <person name="Gile G.H."/>
            <person name="Hirakawa Y."/>
            <person name="Hopkins J.F."/>
            <person name="Kuo A."/>
            <person name="Rensing S.A."/>
            <person name="Schmutz J."/>
            <person name="Symeonidi A."/>
            <person name="Elias M."/>
            <person name="Eveleigh R.J."/>
            <person name="Herman E.K."/>
            <person name="Klute M.J."/>
            <person name="Nakayama T."/>
            <person name="Obornik M."/>
            <person name="Reyes-Prieto A."/>
            <person name="Armbrust E.V."/>
            <person name="Aves S.J."/>
            <person name="Beiko R.G."/>
            <person name="Coutinho P."/>
            <person name="Dacks J.B."/>
            <person name="Durnford D.G."/>
            <person name="Fast N.M."/>
            <person name="Green B.R."/>
            <person name="Grisdale C.J."/>
            <person name="Hempel F."/>
            <person name="Henrissat B."/>
            <person name="Hoppner M.P."/>
            <person name="Ishida K."/>
            <person name="Kim E."/>
            <person name="Koreny L."/>
            <person name="Kroth P.G."/>
            <person name="Liu Y."/>
            <person name="Malik S.B."/>
            <person name="Maier U.G."/>
            <person name="McRose D."/>
            <person name="Mock T."/>
            <person name="Neilson J.A."/>
            <person name="Onodera N.T."/>
            <person name="Poole A.M."/>
            <person name="Pritham E.J."/>
            <person name="Richards T.A."/>
            <person name="Rocap G."/>
            <person name="Roy S.W."/>
            <person name="Sarai C."/>
            <person name="Schaack S."/>
            <person name="Shirato S."/>
            <person name="Slamovits C.H."/>
            <person name="Spencer D.F."/>
            <person name="Suzuki S."/>
            <person name="Worden A.Z."/>
            <person name="Zauner S."/>
            <person name="Barry K."/>
            <person name="Bell C."/>
            <person name="Bharti A.K."/>
            <person name="Crow J.A."/>
            <person name="Grimwood J."/>
            <person name="Kramer R."/>
            <person name="Lindquist E."/>
            <person name="Lucas S."/>
            <person name="Salamov A."/>
            <person name="McFadden G.I."/>
            <person name="Lane C.E."/>
            <person name="Keeling P.J."/>
            <person name="Gray M.W."/>
            <person name="Grigoriev I.V."/>
            <person name="Archibald J.M."/>
        </authorList>
    </citation>
    <scope>NUCLEOTIDE SEQUENCE</scope>
    <source>
        <strain evidence="3 5">CCMP2712</strain>
    </source>
</reference>
<feature type="transmembrane region" description="Helical" evidence="2">
    <location>
        <begin position="281"/>
        <end position="304"/>
    </location>
</feature>
<organism evidence="3">
    <name type="scientific">Guillardia theta (strain CCMP2712)</name>
    <name type="common">Cryptophyte</name>
    <dbReference type="NCBI Taxonomy" id="905079"/>
    <lineage>
        <taxon>Eukaryota</taxon>
        <taxon>Cryptophyceae</taxon>
        <taxon>Pyrenomonadales</taxon>
        <taxon>Geminigeraceae</taxon>
        <taxon>Guillardia</taxon>
    </lineage>
</organism>
<dbReference type="GeneID" id="17292778"/>
<keyword evidence="2" id="KW-0472">Membrane</keyword>
<protein>
    <submittedName>
        <fullName evidence="3 4">Uncharacterized protein</fullName>
    </submittedName>
</protein>
<keyword evidence="5" id="KW-1185">Reference proteome</keyword>
<dbReference type="AlphaFoldDB" id="L1IJD3"/>